<evidence type="ECO:0000313" key="6">
    <source>
        <dbReference type="Proteomes" id="UP000305729"/>
    </source>
</evidence>
<dbReference type="NCBIfam" id="NF033592">
    <property type="entry name" value="transpos_IS4_1"/>
    <property type="match status" value="1"/>
</dbReference>
<evidence type="ECO:0000313" key="4">
    <source>
        <dbReference type="EMBL" id="QPB82933.1"/>
    </source>
</evidence>
<name>A0A7S7Z1K5_9GAMM</name>
<dbReference type="AlphaFoldDB" id="A0A7S7Z1K5"/>
<dbReference type="EMBL" id="CP045430">
    <property type="protein sequence ID" value="QPB86032.1"/>
    <property type="molecule type" value="Genomic_DNA"/>
</dbReference>
<dbReference type="InterPro" id="IPR024473">
    <property type="entry name" value="Transposases_IS4_N"/>
</dbReference>
<dbReference type="InterPro" id="IPR002559">
    <property type="entry name" value="Transposase_11"/>
</dbReference>
<reference evidence="5 6" key="1">
    <citation type="submission" date="2019-10" db="EMBL/GenBank/DDBJ databases">
        <title>Pseudoalteromonas rubra S4059.</title>
        <authorList>
            <person name="Paulsen S."/>
            <person name="Wang X."/>
        </authorList>
    </citation>
    <scope>NUCLEOTIDE SEQUENCE [LARGE SCALE GENOMIC DNA]</scope>
    <source>
        <strain evidence="5 6">S4059</strain>
    </source>
</reference>
<evidence type="ECO:0000256" key="1">
    <source>
        <dbReference type="SAM" id="MobiDB-lite"/>
    </source>
</evidence>
<evidence type="ECO:0000259" key="3">
    <source>
        <dbReference type="Pfam" id="PF13006"/>
    </source>
</evidence>
<dbReference type="GO" id="GO:0004803">
    <property type="term" value="F:transposase activity"/>
    <property type="evidence" value="ECO:0007669"/>
    <property type="project" value="InterPro"/>
</dbReference>
<dbReference type="Pfam" id="PF01609">
    <property type="entry name" value="DDE_Tnp_1"/>
    <property type="match status" value="1"/>
</dbReference>
<organism evidence="5 6">
    <name type="scientific">Pseudoalteromonas rubra</name>
    <dbReference type="NCBI Taxonomy" id="43658"/>
    <lineage>
        <taxon>Bacteria</taxon>
        <taxon>Pseudomonadati</taxon>
        <taxon>Pseudomonadota</taxon>
        <taxon>Gammaproteobacteria</taxon>
        <taxon>Alteromonadales</taxon>
        <taxon>Pseudoalteromonadaceae</taxon>
        <taxon>Pseudoalteromonas</taxon>
    </lineage>
</organism>
<dbReference type="Pfam" id="PF13006">
    <property type="entry name" value="Nterm_IS4"/>
    <property type="match status" value="1"/>
</dbReference>
<proteinExistence type="predicted"/>
<sequence>MSLEQAFCSAFEQLPESVTFEKLNHFLDAEILEQAFQRAGVATIRKRRLPLEAVMWTVIGMSFFRQQSVWDLASHMEIALPGDNKLIAPSALVQGRRRLGKDSVKNAFEMMAAHYYQQANFETWCGLNLLAVDGVTWRAQDTPENRERFGSPSNQHGETAFPQIRMVCHMELTSHQLISSAFSGYKTNEMKLADKLVGTTPDHSLTMFDKGFYSLNLLHQWQTHGTQRHWLIPVKKGLQFEVIKSNGRLDKLVRLKTTPQSHKQSPDLPAYVEARLVTKKIKNKEYQILTSMIDAQRFPGEEIVELYSHRWEIELGYREIKQTLLNNEYTLRSKKSDMVEQELWGLLLGYNLLRQVMTQAASRKGIWANQLSFSNCANAILSYLGRLPLASPGNIPKHYEMLIQTLGHFELPTRREDRVYPRAIKPKPSKYPARKNNASQLN</sequence>
<dbReference type="Proteomes" id="UP000305729">
    <property type="component" value="Chromosome 1"/>
</dbReference>
<dbReference type="RefSeq" id="WP_195879859.1">
    <property type="nucleotide sequence ID" value="NZ_CP045429.1"/>
</dbReference>
<dbReference type="Proteomes" id="UP000305729">
    <property type="component" value="Chromosome 2"/>
</dbReference>
<gene>
    <name evidence="4" type="ORF">CWC22_008005</name>
    <name evidence="5" type="ORF">CWC22_023835</name>
</gene>
<feature type="domain" description="Transposase IS4 N-terminal" evidence="3">
    <location>
        <begin position="19"/>
        <end position="109"/>
    </location>
</feature>
<dbReference type="PANTHER" id="PTHR37529:SF1">
    <property type="entry name" value="TRANSPOSASE INSG FOR INSERTION SEQUENCE ELEMENT IS4-RELATED"/>
    <property type="match status" value="1"/>
</dbReference>
<feature type="domain" description="Transposase IS4-like" evidence="2">
    <location>
        <begin position="127"/>
        <end position="352"/>
    </location>
</feature>
<protein>
    <submittedName>
        <fullName evidence="5">IS4 family transposase</fullName>
    </submittedName>
</protein>
<accession>A0A7S7Z1K5</accession>
<dbReference type="InterPro" id="IPR012337">
    <property type="entry name" value="RNaseH-like_sf"/>
</dbReference>
<dbReference type="GO" id="GO:0006313">
    <property type="term" value="P:DNA transposition"/>
    <property type="evidence" value="ECO:0007669"/>
    <property type="project" value="InterPro"/>
</dbReference>
<dbReference type="PANTHER" id="PTHR37529">
    <property type="entry name" value="TRANSPOSASE INSG FOR INSERTION SEQUENCE ELEMENT IS4-RELATED"/>
    <property type="match status" value="1"/>
</dbReference>
<evidence type="ECO:0000259" key="2">
    <source>
        <dbReference type="Pfam" id="PF01609"/>
    </source>
</evidence>
<dbReference type="GO" id="GO:0003677">
    <property type="term" value="F:DNA binding"/>
    <property type="evidence" value="ECO:0007669"/>
    <property type="project" value="InterPro"/>
</dbReference>
<feature type="region of interest" description="Disordered" evidence="1">
    <location>
        <begin position="417"/>
        <end position="442"/>
    </location>
</feature>
<dbReference type="InterPro" id="IPR047952">
    <property type="entry name" value="Transpos_IS4"/>
</dbReference>
<dbReference type="SUPFAM" id="SSF53098">
    <property type="entry name" value="Ribonuclease H-like"/>
    <property type="match status" value="1"/>
</dbReference>
<evidence type="ECO:0000313" key="5">
    <source>
        <dbReference type="EMBL" id="QPB86032.1"/>
    </source>
</evidence>
<dbReference type="EMBL" id="CP045429">
    <property type="protein sequence ID" value="QPB82933.1"/>
    <property type="molecule type" value="Genomic_DNA"/>
</dbReference>